<dbReference type="OrthoDB" id="2849039at2"/>
<protein>
    <submittedName>
        <fullName evidence="1">Phage protein</fullName>
    </submittedName>
</protein>
<evidence type="ECO:0000313" key="1">
    <source>
        <dbReference type="EMBL" id="GAM13492.1"/>
    </source>
</evidence>
<sequence>MKCIGELLDQEKYRVNGKIAIIENKEAVLKVFGLRNGKWLDLWDIDSRILTLFYKSYEAEFDWFIVVYDYPSFCADKDIKEAIIWHELGHIEYPVVEQQLSIESEIQCDGLAIKNGHQEGIRKILNLTMKMAKTLNHEILTHVTFERQMKLPV</sequence>
<evidence type="ECO:0000313" key="2">
    <source>
        <dbReference type="Proteomes" id="UP000031014"/>
    </source>
</evidence>
<dbReference type="AlphaFoldDB" id="A0A0A8X391"/>
<dbReference type="STRING" id="1321606.SAMD00020551_1637"/>
<gene>
    <name evidence="1" type="ORF">SAMD00020551_1637</name>
</gene>
<name>A0A0A8X391_MESS1</name>
<dbReference type="RefSeq" id="WP_041965330.1">
    <property type="nucleotide sequence ID" value="NZ_BASE01000035.1"/>
</dbReference>
<proteinExistence type="predicted"/>
<keyword evidence="2" id="KW-1185">Reference proteome</keyword>
<dbReference type="Proteomes" id="UP000031014">
    <property type="component" value="Unassembled WGS sequence"/>
</dbReference>
<comment type="caution">
    <text evidence="1">The sequence shown here is derived from an EMBL/GenBank/DDBJ whole genome shotgun (WGS) entry which is preliminary data.</text>
</comment>
<accession>A0A0A8X391</accession>
<dbReference type="EMBL" id="BASE01000035">
    <property type="protein sequence ID" value="GAM13492.1"/>
    <property type="molecule type" value="Genomic_DNA"/>
</dbReference>
<organism evidence="1 2">
    <name type="scientific">Mesobacillus selenatarsenatis (strain DSM 18680 / JCM 14380 / FERM P-15431 / SF-1)</name>
    <dbReference type="NCBI Taxonomy" id="1321606"/>
    <lineage>
        <taxon>Bacteria</taxon>
        <taxon>Bacillati</taxon>
        <taxon>Bacillota</taxon>
        <taxon>Bacilli</taxon>
        <taxon>Bacillales</taxon>
        <taxon>Bacillaceae</taxon>
        <taxon>Mesobacillus</taxon>
    </lineage>
</organism>
<reference evidence="1 2" key="1">
    <citation type="submission" date="2013-06" db="EMBL/GenBank/DDBJ databases">
        <title>Whole genome shotgun sequence of Bacillus selenatarsenatis SF-1.</title>
        <authorList>
            <person name="Kuroda M."/>
            <person name="Sei K."/>
            <person name="Yamashita M."/>
            <person name="Ike M."/>
        </authorList>
    </citation>
    <scope>NUCLEOTIDE SEQUENCE [LARGE SCALE GENOMIC DNA]</scope>
    <source>
        <strain evidence="1 2">SF-1</strain>
    </source>
</reference>